<evidence type="ECO:0000313" key="1">
    <source>
        <dbReference type="EMBL" id="TQV83355.1"/>
    </source>
</evidence>
<sequence>MSLRLPQSLFQTSQLETGASVLDGEILAEKAAALGHAGKRAEEALLHLRNYSGPKDDRAVILQAAIDAVYAYFIQRELCGFPNHDEPIAHYGIPAEVLVRLGAR</sequence>
<keyword evidence="2" id="KW-1185">Reference proteome</keyword>
<name>A0A545U1L3_9PROT</name>
<proteinExistence type="predicted"/>
<dbReference type="Pfam" id="PF20370">
    <property type="entry name" value="DUF6665"/>
    <property type="match status" value="1"/>
</dbReference>
<comment type="caution">
    <text evidence="1">The sequence shown here is derived from an EMBL/GenBank/DDBJ whole genome shotgun (WGS) entry which is preliminary data.</text>
</comment>
<evidence type="ECO:0000313" key="2">
    <source>
        <dbReference type="Proteomes" id="UP000315252"/>
    </source>
</evidence>
<gene>
    <name evidence="1" type="ORF">FKG95_01785</name>
</gene>
<dbReference type="Proteomes" id="UP000315252">
    <property type="component" value="Unassembled WGS sequence"/>
</dbReference>
<dbReference type="AlphaFoldDB" id="A0A545U1L3"/>
<protein>
    <submittedName>
        <fullName evidence="1">Uncharacterized protein</fullName>
    </submittedName>
</protein>
<dbReference type="OrthoDB" id="9814981at2"/>
<accession>A0A545U1L3</accession>
<reference evidence="1 2" key="1">
    <citation type="submission" date="2019-06" db="EMBL/GenBank/DDBJ databases">
        <title>Whole genome sequence for Rhodospirillaceae sp. R148.</title>
        <authorList>
            <person name="Wang G."/>
        </authorList>
    </citation>
    <scope>NUCLEOTIDE SEQUENCE [LARGE SCALE GENOMIC DNA]</scope>
    <source>
        <strain evidence="1 2">R148</strain>
    </source>
</reference>
<dbReference type="InterPro" id="IPR046606">
    <property type="entry name" value="DUF6665"/>
</dbReference>
<dbReference type="RefSeq" id="WP_142894570.1">
    <property type="nucleotide sequence ID" value="NZ_ML660052.1"/>
</dbReference>
<organism evidence="1 2">
    <name type="scientific">Denitrobaculum tricleocarpae</name>
    <dbReference type="NCBI Taxonomy" id="2591009"/>
    <lineage>
        <taxon>Bacteria</taxon>
        <taxon>Pseudomonadati</taxon>
        <taxon>Pseudomonadota</taxon>
        <taxon>Alphaproteobacteria</taxon>
        <taxon>Rhodospirillales</taxon>
        <taxon>Rhodospirillaceae</taxon>
        <taxon>Denitrobaculum</taxon>
    </lineage>
</organism>
<dbReference type="EMBL" id="VHSH01000001">
    <property type="protein sequence ID" value="TQV83355.1"/>
    <property type="molecule type" value="Genomic_DNA"/>
</dbReference>